<dbReference type="Proteomes" id="UP000182569">
    <property type="component" value="Plasmid pdsm8809"/>
</dbReference>
<feature type="domain" description="Cthe-2314-like HEPN" evidence="1">
    <location>
        <begin position="55"/>
        <end position="258"/>
    </location>
</feature>
<evidence type="ECO:0000313" key="3">
    <source>
        <dbReference type="Proteomes" id="UP000182569"/>
    </source>
</evidence>
<geneLocation type="plasmid" evidence="3">
    <name>pdsm8809</name>
</geneLocation>
<accession>A0A1J0GNB4</accession>
<dbReference type="OrthoDB" id="2082550at2"/>
<dbReference type="Pfam" id="PF18730">
    <property type="entry name" value="HEPN_Cthe2314"/>
    <property type="match status" value="1"/>
</dbReference>
<sequence length="285" mass="33211">MDYRIDKAFDLLTENEWTKYLEVKLFEGMKIDIQMFSVSKGFHSELVFSQNIGSYINMHNNKVGTLNISYALCKHYFDKGIPDNPYYISPGKHGESVEYMPLFKENDWLTRYWFNYFAEAIYLKLFAIWDSIIGFLNEYYGFDEEQRIGMRGKVLKKTKIIRQDISKYIGHISHDDIYEKANLYRNSFVHSSTPNEISGALNIERNVQTEIIDKNSDGTIKMTEDGNVVMKKVKAAVNLSMGVGNYVDCESIMNNIEDFSIFTGNEITNILKMISEDIYKFDIFK</sequence>
<reference evidence="2 3" key="1">
    <citation type="journal article" date="2016" name="Front. Microbiol.">
        <title>Complete Genome Sequence of Clostridium estertheticum DSM 8809, a Microbe Identified in Spoiled Vacuum Packed Beef.</title>
        <authorList>
            <person name="Yu Z."/>
            <person name="Gunn L."/>
            <person name="Brennan E."/>
            <person name="Reid R."/>
            <person name="Wall P.G."/>
            <person name="Gaora O.P."/>
            <person name="Hurley D."/>
            <person name="Bolton D."/>
            <person name="Fanning S."/>
        </authorList>
    </citation>
    <scope>NUCLEOTIDE SEQUENCE [LARGE SCALE GENOMIC DNA]</scope>
    <source>
        <strain evidence="2 3">DSM 8809</strain>
        <plasmid evidence="3">Plasmid pdsm8809</plasmid>
    </source>
</reference>
<dbReference type="EMBL" id="CP015757">
    <property type="protein sequence ID" value="APC42827.1"/>
    <property type="molecule type" value="Genomic_DNA"/>
</dbReference>
<dbReference type="AlphaFoldDB" id="A0A1J0GNB4"/>
<evidence type="ECO:0000259" key="1">
    <source>
        <dbReference type="Pfam" id="PF18730"/>
    </source>
</evidence>
<evidence type="ECO:0000313" key="2">
    <source>
        <dbReference type="EMBL" id="APC42827.1"/>
    </source>
</evidence>
<protein>
    <recommendedName>
        <fullName evidence="1">Cthe-2314-like HEPN domain-containing protein</fullName>
    </recommendedName>
</protein>
<dbReference type="KEGG" id="ceu:A7L45_22065"/>
<name>A0A1J0GNB4_9CLOT</name>
<keyword evidence="3" id="KW-1185">Reference proteome</keyword>
<proteinExistence type="predicted"/>
<gene>
    <name evidence="2" type="ORF">A7L45_22065</name>
</gene>
<organism evidence="2 3">
    <name type="scientific">Clostridium estertheticum subsp. estertheticum</name>
    <dbReference type="NCBI Taxonomy" id="1552"/>
    <lineage>
        <taxon>Bacteria</taxon>
        <taxon>Bacillati</taxon>
        <taxon>Bacillota</taxon>
        <taxon>Clostridia</taxon>
        <taxon>Eubacteriales</taxon>
        <taxon>Clostridiaceae</taxon>
        <taxon>Clostridium</taxon>
    </lineage>
</organism>
<dbReference type="InterPro" id="IPR041394">
    <property type="entry name" value="HEPN_Cthe2314"/>
</dbReference>
<keyword evidence="2" id="KW-0614">Plasmid</keyword>
<dbReference type="RefSeq" id="WP_071615106.1">
    <property type="nucleotide sequence ID" value="NZ_CP015757.1"/>
</dbReference>